<evidence type="ECO:0000313" key="3">
    <source>
        <dbReference type="Proteomes" id="UP000192900"/>
    </source>
</evidence>
<keyword evidence="1" id="KW-0732">Signal</keyword>
<feature type="signal peptide" evidence="1">
    <location>
        <begin position="1"/>
        <end position="19"/>
    </location>
</feature>
<dbReference type="KEGG" id="palh:B1H58_05915"/>
<reference evidence="2 3" key="1">
    <citation type="submission" date="2017-02" db="EMBL/GenBank/DDBJ databases">
        <title>Complete genome sequence of the drought resistance-promoting endophyte Pantoea alhagi LTYR-11Z.</title>
        <authorList>
            <person name="Zhang L."/>
        </authorList>
    </citation>
    <scope>NUCLEOTIDE SEQUENCE [LARGE SCALE GENOMIC DNA]</scope>
    <source>
        <strain evidence="2 3">LTYR-11Z</strain>
    </source>
</reference>
<dbReference type="Pfam" id="PF10748">
    <property type="entry name" value="HofP"/>
    <property type="match status" value="1"/>
</dbReference>
<dbReference type="STRING" id="1891675.B1H58_05915"/>
<evidence type="ECO:0008006" key="4">
    <source>
        <dbReference type="Google" id="ProtNLM"/>
    </source>
</evidence>
<dbReference type="AlphaFoldDB" id="A0A1W6B3B8"/>
<proteinExistence type="predicted"/>
<accession>A0A1W6B3B8</accession>
<name>A0A1W6B3B8_9GAMM</name>
<evidence type="ECO:0000313" key="2">
    <source>
        <dbReference type="EMBL" id="ARJ41595.1"/>
    </source>
</evidence>
<organism evidence="2 3">
    <name type="scientific">Pantoea alhagi</name>
    <dbReference type="NCBI Taxonomy" id="1891675"/>
    <lineage>
        <taxon>Bacteria</taxon>
        <taxon>Pseudomonadati</taxon>
        <taxon>Pseudomonadota</taxon>
        <taxon>Gammaproteobacteria</taxon>
        <taxon>Enterobacterales</taxon>
        <taxon>Erwiniaceae</taxon>
        <taxon>Pantoea</taxon>
    </lineage>
</organism>
<dbReference type="EMBL" id="CP019706">
    <property type="protein sequence ID" value="ARJ41595.1"/>
    <property type="molecule type" value="Genomic_DNA"/>
</dbReference>
<dbReference type="RefSeq" id="WP_085068559.1">
    <property type="nucleotide sequence ID" value="NZ_CP019706.1"/>
</dbReference>
<feature type="chain" id="PRO_5010858119" description="Pilus assembly protein PilP" evidence="1">
    <location>
        <begin position="20"/>
        <end position="126"/>
    </location>
</feature>
<keyword evidence="3" id="KW-1185">Reference proteome</keyword>
<dbReference type="Proteomes" id="UP000192900">
    <property type="component" value="Chromosome"/>
</dbReference>
<sequence length="126" mass="14016">MKHLLISGLFFACLPPAIARDPFAQLQAPCALSVMSLDRWQLQGMVGKGNRYRGWLRSTQGERVAIASDQPSPFMAWQIDAFTPFRLTLSAPHSCVPQRVTLHITGKYHDKDRSRAAAAEHRGTGQ</sequence>
<dbReference type="OrthoDB" id="6540712at2"/>
<protein>
    <recommendedName>
        <fullName evidence="4">Pilus assembly protein PilP</fullName>
    </recommendedName>
</protein>
<evidence type="ECO:0000256" key="1">
    <source>
        <dbReference type="SAM" id="SignalP"/>
    </source>
</evidence>
<gene>
    <name evidence="2" type="ORF">B1H58_05915</name>
</gene>
<dbReference type="InterPro" id="IPR019684">
    <property type="entry name" value="HofP"/>
</dbReference>